<comment type="caution">
    <text evidence="5">The sequence shown here is derived from an EMBL/GenBank/DDBJ whole genome shotgun (WGS) entry which is preliminary data.</text>
</comment>
<proteinExistence type="inferred from homology"/>
<evidence type="ECO:0000256" key="3">
    <source>
        <dbReference type="PROSITE-ProRule" id="PRU00409"/>
    </source>
</evidence>
<name>A0A916ED82_9GLOM</name>
<dbReference type="Pfam" id="PF02668">
    <property type="entry name" value="TauD"/>
    <property type="match status" value="1"/>
</dbReference>
<dbReference type="PANTHER" id="PTHR23132">
    <property type="entry name" value="D-ALANINE--D-ALANINE LIGASE"/>
    <property type="match status" value="1"/>
</dbReference>
<evidence type="ECO:0000259" key="4">
    <source>
        <dbReference type="PROSITE" id="PS50975"/>
    </source>
</evidence>
<evidence type="ECO:0000256" key="1">
    <source>
        <dbReference type="ARBA" id="ARBA00010871"/>
    </source>
</evidence>
<dbReference type="EMBL" id="CAGKOT010000039">
    <property type="protein sequence ID" value="CAB5378619.1"/>
    <property type="molecule type" value="Genomic_DNA"/>
</dbReference>
<evidence type="ECO:0000313" key="6">
    <source>
        <dbReference type="Proteomes" id="UP000684084"/>
    </source>
</evidence>
<evidence type="ECO:0000313" key="5">
    <source>
        <dbReference type="EMBL" id="CAB5378619.1"/>
    </source>
</evidence>
<sequence length="648" mass="73902">MEQIPLIYCHSLDKLNDSVLNIKSAIEDKGISFLQVWDSDISTLITVSQALGTIHAHVENNVIEEVIFPHTDEAFQSTKMSPPKMVLLQYVEDNVKGGELVLVDSKKVLESILDERPKLAEILMRPGCISFCQNGESFSSFPVYERMSDDSIRVHFRYDSKVFVPDWSREAIKFLHQNYHMNPEFQIKVIPDEKNQILILDNYRILYGQDAFIGNRKMHRVWINSDANISVRNLMDNNKNDRKTPNLKHQISTGIRLNQNLIEIEKKYLEFKYQFNFIYNPEFKEFTPVAILYQALKPPIIDGSRKPLKPGGYSDSGADIAYSLKSNSIPIVTPVDNPYPSSDMDWVFPDTEEGINTAISKGAKTVWANTVLFDAHPLNFRYNVKIIGQLPEAAQKYDNKWVTNNLIRSHELPVPNSILIGYKNRNGIYGLNDLTVEILHKENINFPLVLKPIRGRGSQGVKKVDTMEQLKAHAEELLSSKTNEFGDSLILEQYLEGDEITVVIMPPGTYDINFKSTNFDNHWHLPPVKRFNHHNGVAPYSGVVAVVENSELLNSVELQDPTYQKVVRDCERAGQIIKSLAPIRIDCRRIAQGKPFYLFDLNMKPNITGPGRPGRDIEDSLVSLSARGIGWTYSDLLKNILRQAWIMK</sequence>
<reference evidence="5" key="1">
    <citation type="submission" date="2020-05" db="EMBL/GenBank/DDBJ databases">
        <authorList>
            <person name="Rincon C."/>
            <person name="Sanders R I."/>
            <person name="Robbins C."/>
            <person name="Chaturvedi A."/>
        </authorList>
    </citation>
    <scope>NUCLEOTIDE SEQUENCE</scope>
    <source>
        <strain evidence="5">CHB12</strain>
    </source>
</reference>
<dbReference type="InterPro" id="IPR003819">
    <property type="entry name" value="TauD/TfdA-like"/>
</dbReference>
<dbReference type="OrthoDB" id="422362at2759"/>
<organism evidence="5 6">
    <name type="scientific">Rhizophagus irregularis</name>
    <dbReference type="NCBI Taxonomy" id="588596"/>
    <lineage>
        <taxon>Eukaryota</taxon>
        <taxon>Fungi</taxon>
        <taxon>Fungi incertae sedis</taxon>
        <taxon>Mucoromycota</taxon>
        <taxon>Glomeromycotina</taxon>
        <taxon>Glomeromycetes</taxon>
        <taxon>Glomerales</taxon>
        <taxon>Glomeraceae</taxon>
        <taxon>Rhizophagus</taxon>
    </lineage>
</organism>
<dbReference type="GO" id="GO:0046872">
    <property type="term" value="F:metal ion binding"/>
    <property type="evidence" value="ECO:0007669"/>
    <property type="project" value="InterPro"/>
</dbReference>
<dbReference type="GO" id="GO:0005524">
    <property type="term" value="F:ATP binding"/>
    <property type="evidence" value="ECO:0007669"/>
    <property type="project" value="UniProtKB-UniRule"/>
</dbReference>
<dbReference type="InterPro" id="IPR011761">
    <property type="entry name" value="ATP-grasp"/>
</dbReference>
<dbReference type="Proteomes" id="UP000684084">
    <property type="component" value="Unassembled WGS sequence"/>
</dbReference>
<dbReference type="VEuPathDB" id="FungiDB:RhiirFUN_017913"/>
<keyword evidence="3" id="KW-0067">ATP-binding</keyword>
<dbReference type="GO" id="GO:0008716">
    <property type="term" value="F:D-alanine-D-alanine ligase activity"/>
    <property type="evidence" value="ECO:0007669"/>
    <property type="project" value="InterPro"/>
</dbReference>
<dbReference type="Pfam" id="PF07478">
    <property type="entry name" value="Dala_Dala_lig_C"/>
    <property type="match status" value="1"/>
</dbReference>
<keyword evidence="2" id="KW-0436">Ligase</keyword>
<feature type="domain" description="ATP-grasp" evidence="4">
    <location>
        <begin position="404"/>
        <end position="630"/>
    </location>
</feature>
<dbReference type="AlphaFoldDB" id="A0A916ED82"/>
<keyword evidence="3" id="KW-0547">Nucleotide-binding</keyword>
<dbReference type="PANTHER" id="PTHR23132:SF23">
    <property type="entry name" value="D-ALANINE--D-ALANINE LIGASE B"/>
    <property type="match status" value="1"/>
</dbReference>
<dbReference type="GO" id="GO:0016491">
    <property type="term" value="F:oxidoreductase activity"/>
    <property type="evidence" value="ECO:0007669"/>
    <property type="project" value="InterPro"/>
</dbReference>
<comment type="similarity">
    <text evidence="1">Belongs to the D-alanine--D-alanine ligase family.</text>
</comment>
<dbReference type="PROSITE" id="PS50975">
    <property type="entry name" value="ATP_GRASP"/>
    <property type="match status" value="1"/>
</dbReference>
<accession>A0A916ED82</accession>
<evidence type="ECO:0000256" key="2">
    <source>
        <dbReference type="ARBA" id="ARBA00022598"/>
    </source>
</evidence>
<dbReference type="InterPro" id="IPR011095">
    <property type="entry name" value="Dala_Dala_lig_C"/>
</dbReference>
<protein>
    <recommendedName>
        <fullName evidence="4">ATP-grasp domain-containing protein</fullName>
    </recommendedName>
</protein>
<gene>
    <name evidence="5" type="ORF">CHRIB12_LOCUS16271</name>
</gene>